<feature type="region of interest" description="Disordered" evidence="1">
    <location>
        <begin position="224"/>
        <end position="260"/>
    </location>
</feature>
<gene>
    <name evidence="2" type="ORF">MENT_LOCUS22804</name>
</gene>
<feature type="region of interest" description="Disordered" evidence="1">
    <location>
        <begin position="62"/>
        <end position="100"/>
    </location>
</feature>
<dbReference type="Proteomes" id="UP000580250">
    <property type="component" value="Unassembled WGS sequence"/>
</dbReference>
<dbReference type="OrthoDB" id="3937900at2759"/>
<feature type="compositionally biased region" description="Polar residues" evidence="1">
    <location>
        <begin position="191"/>
        <end position="207"/>
    </location>
</feature>
<dbReference type="EMBL" id="CAJEWN010000182">
    <property type="protein sequence ID" value="CAD2171334.1"/>
    <property type="molecule type" value="Genomic_DNA"/>
</dbReference>
<dbReference type="AlphaFoldDB" id="A0A6V7VAK0"/>
<sequence>MKLHKDLSKSLNVGDESFVAPQSQKYEVTLKPIPKITKIYKNDNKLAEKMIKRREYANDYYQKNKEKKKEYTRNYHQNNKEKLKEKRNSENFKQIRKKHDRDYYYKNREKILENKRIYNQNNKEKGRESSRKYREKKKNEKENLKNEISILGSIQSEINKGTSFVLPQNNDSPKASDNLTKILNDGAESSVAPQNQEYKETLNTTSKNETKIDEENINSELINAQSNEGNLLTNTQNNECESKEKDPIVSKENIQLEKGEDVEVNDNAEEGEDTPFQTSHNKEGIGNAEGTSFINPQNDVFVNNLSYTNAFPSGQPNVQSSVGLHTQQMDDHDDLIDLSLLDDSYFLDYLNSFPNS</sequence>
<feature type="compositionally biased region" description="Basic and acidic residues" evidence="1">
    <location>
        <begin position="62"/>
        <end position="90"/>
    </location>
</feature>
<feature type="region of interest" description="Disordered" evidence="1">
    <location>
        <begin position="115"/>
        <end position="141"/>
    </location>
</feature>
<protein>
    <submittedName>
        <fullName evidence="2">Uncharacterized protein</fullName>
    </submittedName>
</protein>
<accession>A0A6V7VAK0</accession>
<evidence type="ECO:0000256" key="1">
    <source>
        <dbReference type="SAM" id="MobiDB-lite"/>
    </source>
</evidence>
<proteinExistence type="predicted"/>
<feature type="compositionally biased region" description="Polar residues" evidence="1">
    <location>
        <begin position="224"/>
        <end position="239"/>
    </location>
</feature>
<feature type="compositionally biased region" description="Basic and acidic residues" evidence="1">
    <location>
        <begin position="240"/>
        <end position="260"/>
    </location>
</feature>
<reference evidence="2 3" key="1">
    <citation type="submission" date="2020-08" db="EMBL/GenBank/DDBJ databases">
        <authorList>
            <person name="Koutsovoulos G."/>
            <person name="Danchin GJ E."/>
        </authorList>
    </citation>
    <scope>NUCLEOTIDE SEQUENCE [LARGE SCALE GENOMIC DNA]</scope>
</reference>
<name>A0A6V7VAK0_MELEN</name>
<evidence type="ECO:0000313" key="2">
    <source>
        <dbReference type="EMBL" id="CAD2171334.1"/>
    </source>
</evidence>
<evidence type="ECO:0000313" key="3">
    <source>
        <dbReference type="Proteomes" id="UP000580250"/>
    </source>
</evidence>
<comment type="caution">
    <text evidence="2">The sequence shown here is derived from an EMBL/GenBank/DDBJ whole genome shotgun (WGS) entry which is preliminary data.</text>
</comment>
<feature type="region of interest" description="Disordered" evidence="1">
    <location>
        <begin position="186"/>
        <end position="212"/>
    </location>
</feature>
<organism evidence="2 3">
    <name type="scientific">Meloidogyne enterolobii</name>
    <name type="common">Root-knot nematode worm</name>
    <name type="synonym">Meloidogyne mayaguensis</name>
    <dbReference type="NCBI Taxonomy" id="390850"/>
    <lineage>
        <taxon>Eukaryota</taxon>
        <taxon>Metazoa</taxon>
        <taxon>Ecdysozoa</taxon>
        <taxon>Nematoda</taxon>
        <taxon>Chromadorea</taxon>
        <taxon>Rhabditida</taxon>
        <taxon>Tylenchina</taxon>
        <taxon>Tylenchomorpha</taxon>
        <taxon>Tylenchoidea</taxon>
        <taxon>Meloidogynidae</taxon>
        <taxon>Meloidogyninae</taxon>
        <taxon>Meloidogyne</taxon>
    </lineage>
</organism>